<keyword evidence="1" id="KW-0472">Membrane</keyword>
<dbReference type="RefSeq" id="WP_015246885.1">
    <property type="nucleotide sequence ID" value="NC_019892.1"/>
</dbReference>
<dbReference type="NCBIfam" id="TIGR02226">
    <property type="entry name" value="two_anch"/>
    <property type="match status" value="1"/>
</dbReference>
<evidence type="ECO:0000313" key="4">
    <source>
        <dbReference type="Proteomes" id="UP000010798"/>
    </source>
</evidence>
<evidence type="ECO:0000259" key="2">
    <source>
        <dbReference type="Pfam" id="PF07584"/>
    </source>
</evidence>
<dbReference type="KEGG" id="saci:Sinac_3484"/>
<reference evidence="3 4" key="1">
    <citation type="submission" date="2012-02" db="EMBL/GenBank/DDBJ databases">
        <title>Complete sequence of chromosome of Singulisphaera acidiphila DSM 18658.</title>
        <authorList>
            <consortium name="US DOE Joint Genome Institute (JGI-PGF)"/>
            <person name="Lucas S."/>
            <person name="Copeland A."/>
            <person name="Lapidus A."/>
            <person name="Glavina del Rio T."/>
            <person name="Dalin E."/>
            <person name="Tice H."/>
            <person name="Bruce D."/>
            <person name="Goodwin L."/>
            <person name="Pitluck S."/>
            <person name="Peters L."/>
            <person name="Ovchinnikova G."/>
            <person name="Chertkov O."/>
            <person name="Kyrpides N."/>
            <person name="Mavromatis K."/>
            <person name="Ivanova N."/>
            <person name="Brettin T."/>
            <person name="Detter J.C."/>
            <person name="Han C."/>
            <person name="Larimer F."/>
            <person name="Land M."/>
            <person name="Hauser L."/>
            <person name="Markowitz V."/>
            <person name="Cheng J.-F."/>
            <person name="Hugenholtz P."/>
            <person name="Woyke T."/>
            <person name="Wu D."/>
            <person name="Tindall B."/>
            <person name="Pomrenke H."/>
            <person name="Brambilla E."/>
            <person name="Klenk H.-P."/>
            <person name="Eisen J.A."/>
        </authorList>
    </citation>
    <scope>NUCLEOTIDE SEQUENCE [LARGE SCALE GENOMIC DNA]</scope>
    <source>
        <strain evidence="4">ATCC BAA-1392 / DSM 18658 / VKM B-2454 / MOB10</strain>
    </source>
</reference>
<gene>
    <name evidence="3" type="ordered locus">Sinac_3484</name>
</gene>
<keyword evidence="1 3" id="KW-0812">Transmembrane</keyword>
<dbReference type="Proteomes" id="UP000010798">
    <property type="component" value="Chromosome"/>
</dbReference>
<dbReference type="OrthoDB" id="224458at2"/>
<feature type="transmembrane region" description="Helical" evidence="1">
    <location>
        <begin position="56"/>
        <end position="74"/>
    </location>
</feature>
<dbReference type="PANTHER" id="PTHR37464">
    <property type="entry name" value="BLL2463 PROTEIN"/>
    <property type="match status" value="1"/>
</dbReference>
<dbReference type="InterPro" id="IPR011933">
    <property type="entry name" value="Double_TM_dom"/>
</dbReference>
<dbReference type="STRING" id="886293.Sinac_3484"/>
<dbReference type="InterPro" id="IPR024163">
    <property type="entry name" value="Aerotolerance_reg_N"/>
</dbReference>
<feature type="transmembrane region" description="Helical" evidence="1">
    <location>
        <begin position="6"/>
        <end position="24"/>
    </location>
</feature>
<proteinExistence type="predicted"/>
<evidence type="ECO:0000256" key="1">
    <source>
        <dbReference type="SAM" id="Phobius"/>
    </source>
</evidence>
<protein>
    <submittedName>
        <fullName evidence="3">N-terminal double-transmembrane domain-containing protein</fullName>
    </submittedName>
</protein>
<name>L0DGD3_SINAD</name>
<feature type="domain" description="Aerotolerance regulator N-terminal" evidence="2">
    <location>
        <begin position="1"/>
        <end position="76"/>
    </location>
</feature>
<dbReference type="PANTHER" id="PTHR37464:SF1">
    <property type="entry name" value="BLL2463 PROTEIN"/>
    <property type="match status" value="1"/>
</dbReference>
<keyword evidence="1" id="KW-1133">Transmembrane helix</keyword>
<sequence>MNFLHPMILMALPLVALPVIIHLINQRRYQTVQWGAMMFLLAANRMSRGYARLRQWLIMAFRMAAIAALLFALSRPLAGGWLGFTAGGRADTTLILLDRSPSMQQVGNGSGGSKLETGKWQLAQALGTLGSNRWVLIESGTNKPRTLESAEALLTMPDTGPLSAAADIPGMLEAARDYVRANKPGRTEIWICSDLRRDDWEVDDGRWRSLREAFLGFPQGVRFHLLAYPRTAPSNVSVRVTGVRRQPAGDGDGADVLVSLSLAREGSENVRSTVPIQFEIGGARSELTVEMNGPRFTLKDHRIPLERGRRRGWGKVSIPADANLADNDFYFAFDQPAPRRAIVVAEDAQAGQALRLAASIAPDPALKCSAEVVPVDQLTAVEWETVSLLLWQSPLPEGEAADLVRSFVDRGGRVFFFPPRVPGGAEFLGGRWTAWGDQPQETTVETWRGDQDLLANTLNGAALPVGQLQVRKWCGLSGDLTPLATLRKGGDLLLARATTNAGGAYFCATTPAAGDSSLATDGVTLYVMIQRAQAGGAEALETTRQLAAGPMTGNDSTAWSKLSGGDEAVSTEYSFHRGVYASGDRLLAINRPVTEDVSPVLADEQVAGLFRGLDFVRVDDREGNVDSLIQEVWRLFLIAMMTALLVEAALCMPRPVRVAAGTTT</sequence>
<dbReference type="AlphaFoldDB" id="L0DGD3"/>
<keyword evidence="4" id="KW-1185">Reference proteome</keyword>
<organism evidence="3 4">
    <name type="scientific">Singulisphaera acidiphila (strain ATCC BAA-1392 / DSM 18658 / VKM B-2454 / MOB10)</name>
    <dbReference type="NCBI Taxonomy" id="886293"/>
    <lineage>
        <taxon>Bacteria</taxon>
        <taxon>Pseudomonadati</taxon>
        <taxon>Planctomycetota</taxon>
        <taxon>Planctomycetia</taxon>
        <taxon>Isosphaerales</taxon>
        <taxon>Isosphaeraceae</taxon>
        <taxon>Singulisphaera</taxon>
    </lineage>
</organism>
<dbReference type="eggNOG" id="COG2304">
    <property type="taxonomic scope" value="Bacteria"/>
</dbReference>
<accession>L0DGD3</accession>
<evidence type="ECO:0000313" key="3">
    <source>
        <dbReference type="EMBL" id="AGA27741.1"/>
    </source>
</evidence>
<dbReference type="HOGENOM" id="CLU_415420_0_0_0"/>
<dbReference type="Pfam" id="PF07584">
    <property type="entry name" value="BatA"/>
    <property type="match status" value="1"/>
</dbReference>
<dbReference type="EMBL" id="CP003364">
    <property type="protein sequence ID" value="AGA27741.1"/>
    <property type="molecule type" value="Genomic_DNA"/>
</dbReference>